<dbReference type="EMBL" id="CAJVPI010000041">
    <property type="protein sequence ID" value="CAG8464418.1"/>
    <property type="molecule type" value="Genomic_DNA"/>
</dbReference>
<accession>A0A9N8Z182</accession>
<evidence type="ECO:0000313" key="2">
    <source>
        <dbReference type="Proteomes" id="UP000789739"/>
    </source>
</evidence>
<name>A0A9N8Z182_9GLOM</name>
<keyword evidence="2" id="KW-1185">Reference proteome</keyword>
<organism evidence="1 2">
    <name type="scientific">Paraglomus brasilianum</name>
    <dbReference type="NCBI Taxonomy" id="144538"/>
    <lineage>
        <taxon>Eukaryota</taxon>
        <taxon>Fungi</taxon>
        <taxon>Fungi incertae sedis</taxon>
        <taxon>Mucoromycota</taxon>
        <taxon>Glomeromycotina</taxon>
        <taxon>Glomeromycetes</taxon>
        <taxon>Paraglomerales</taxon>
        <taxon>Paraglomeraceae</taxon>
        <taxon>Paraglomus</taxon>
    </lineage>
</organism>
<protein>
    <submittedName>
        <fullName evidence="1">3716_t:CDS:1</fullName>
    </submittedName>
</protein>
<dbReference type="AlphaFoldDB" id="A0A9N8Z182"/>
<gene>
    <name evidence="1" type="ORF">PBRASI_LOCUS756</name>
</gene>
<comment type="caution">
    <text evidence="1">The sequence shown here is derived from an EMBL/GenBank/DDBJ whole genome shotgun (WGS) entry which is preliminary data.</text>
</comment>
<proteinExistence type="predicted"/>
<evidence type="ECO:0000313" key="1">
    <source>
        <dbReference type="EMBL" id="CAG8464418.1"/>
    </source>
</evidence>
<reference evidence="1" key="1">
    <citation type="submission" date="2021-06" db="EMBL/GenBank/DDBJ databases">
        <authorList>
            <person name="Kallberg Y."/>
            <person name="Tangrot J."/>
            <person name="Rosling A."/>
        </authorList>
    </citation>
    <scope>NUCLEOTIDE SEQUENCE</scope>
    <source>
        <strain evidence="1">BR232B</strain>
    </source>
</reference>
<sequence length="127" mass="13767">MLSPFTPSPNMYTAMSPSPSTTVYQPSLPQEQPQYIFYTFPKPYPAVSPAGALYVDTNSFHGYMPATVANNVNGMNCAKFEELYNCSAPSAPPISVDGRTNVSTSCIETSAEDLSSDGIYYDPMPNN</sequence>
<dbReference type="Proteomes" id="UP000789739">
    <property type="component" value="Unassembled WGS sequence"/>
</dbReference>